<dbReference type="Proteomes" id="UP000233551">
    <property type="component" value="Unassembled WGS sequence"/>
</dbReference>
<feature type="compositionally biased region" description="Low complexity" evidence="4">
    <location>
        <begin position="483"/>
        <end position="496"/>
    </location>
</feature>
<reference evidence="6 7" key="1">
    <citation type="submission" date="2017-11" db="EMBL/GenBank/DDBJ databases">
        <title>De-novo sequencing of pomegranate (Punica granatum L.) genome.</title>
        <authorList>
            <person name="Akparov Z."/>
            <person name="Amiraslanov A."/>
            <person name="Hajiyeva S."/>
            <person name="Abbasov M."/>
            <person name="Kaur K."/>
            <person name="Hamwieh A."/>
            <person name="Solovyev V."/>
            <person name="Salamov A."/>
            <person name="Braich B."/>
            <person name="Kosarev P."/>
            <person name="Mahmoud A."/>
            <person name="Hajiyev E."/>
            <person name="Babayeva S."/>
            <person name="Izzatullayeva V."/>
            <person name="Mammadov A."/>
            <person name="Mammadov A."/>
            <person name="Sharifova S."/>
            <person name="Ojaghi J."/>
            <person name="Eynullazada K."/>
            <person name="Bayramov B."/>
            <person name="Abdulazimova A."/>
            <person name="Shahmuradov I."/>
        </authorList>
    </citation>
    <scope>NUCLEOTIDE SEQUENCE [LARGE SCALE GENOMIC DNA]</scope>
    <source>
        <strain evidence="7">cv. AG2017</strain>
        <tissue evidence="6">Leaf</tissue>
    </source>
</reference>
<dbReference type="InterPro" id="IPR006564">
    <property type="entry name" value="Znf_PMZ"/>
</dbReference>
<evidence type="ECO:0000313" key="6">
    <source>
        <dbReference type="EMBL" id="PKI63080.1"/>
    </source>
</evidence>
<sequence>MEQEVTEKRRQEEEMERMRREVRDWDEEDDDIEFEQSTQPGLEEMQCANATVEASQVRTRKKSVAVKKRKQKEKGKEKVQEVSKHKRPSYKNKDRFKMTIQTDVAANHDDTIPASPASPLANVANDVEETPAIDDRLSDGYKSEELESLAGDSNKENDKFPMYNVEDNRTEEITVGMEFENLDVFKMTVRSTNIAVGREVNFMKNDKTNTYQVMTYDPEHTCGRRIENKLVTREWVAEKLIPWLRTQPNMSTQQIFEFFIHTYQVKLHDAMVFRATKLAKQKCEGEEREQYAMLRDYAHEILRSNPGSIGLDAAIKEVCDGAPHRFCSRHIWANLTKHAKYNGGELRRAFWNCAKASTPQRVWDLTGIPCKHAIAAMLYNSQRPEKFVNPLLRKEVTDKDYEPFIHPISGQDYRERTPDDLVLPPKMKRQPGKPKKQRKKANPHKLKRQLNDLRCGKCGEMRHTKRKYTGQLVVKGKKDRHGASTSGGAPSGSGLAEAENLNVQVEMNENMEVPQMPTFVEASFFQPITAPPMRPTPMRPPPVRPHHTPITTHTMEAASSGTAARLFQIATIPFAEAHHLGLNTCYIAKDIASVCTFCVCVRTRISSRWGTYARAYATRLGSVHLPRDSRRTHVRISHHLPFYDPKIEGRHVIQV</sequence>
<feature type="region of interest" description="Disordered" evidence="4">
    <location>
        <begin position="474"/>
        <end position="496"/>
    </location>
</feature>
<evidence type="ECO:0000256" key="4">
    <source>
        <dbReference type="SAM" id="MobiDB-lite"/>
    </source>
</evidence>
<dbReference type="InterPro" id="IPR007527">
    <property type="entry name" value="Znf_SWIM"/>
</dbReference>
<feature type="compositionally biased region" description="Basic and acidic residues" evidence="4">
    <location>
        <begin position="1"/>
        <end position="23"/>
    </location>
</feature>
<protein>
    <recommendedName>
        <fullName evidence="5">Zinc finger PMZ-type domain-containing protein</fullName>
    </recommendedName>
</protein>
<name>A0A2I0K4L0_PUNGR</name>
<keyword evidence="3" id="KW-0862">Zinc</keyword>
<evidence type="ECO:0000313" key="7">
    <source>
        <dbReference type="Proteomes" id="UP000233551"/>
    </source>
</evidence>
<feature type="compositionally biased region" description="Basic and acidic residues" evidence="4">
    <location>
        <begin position="74"/>
        <end position="83"/>
    </location>
</feature>
<feature type="compositionally biased region" description="Basic residues" evidence="4">
    <location>
        <begin position="426"/>
        <end position="448"/>
    </location>
</feature>
<feature type="region of interest" description="Disordered" evidence="4">
    <location>
        <begin position="408"/>
        <end position="450"/>
    </location>
</feature>
<dbReference type="PANTHER" id="PTHR31973:SF195">
    <property type="entry name" value="MUDR FAMILY TRANSPOSASE"/>
    <property type="match status" value="1"/>
</dbReference>
<feature type="region of interest" description="Disordered" evidence="4">
    <location>
        <begin position="1"/>
        <end position="94"/>
    </location>
</feature>
<proteinExistence type="predicted"/>
<organism evidence="6 7">
    <name type="scientific">Punica granatum</name>
    <name type="common">Pomegranate</name>
    <dbReference type="NCBI Taxonomy" id="22663"/>
    <lineage>
        <taxon>Eukaryota</taxon>
        <taxon>Viridiplantae</taxon>
        <taxon>Streptophyta</taxon>
        <taxon>Embryophyta</taxon>
        <taxon>Tracheophyta</taxon>
        <taxon>Spermatophyta</taxon>
        <taxon>Magnoliopsida</taxon>
        <taxon>eudicotyledons</taxon>
        <taxon>Gunneridae</taxon>
        <taxon>Pentapetalae</taxon>
        <taxon>rosids</taxon>
        <taxon>malvids</taxon>
        <taxon>Myrtales</taxon>
        <taxon>Lythraceae</taxon>
        <taxon>Punica</taxon>
    </lineage>
</organism>
<comment type="caution">
    <text evidence="6">The sequence shown here is derived from an EMBL/GenBank/DDBJ whole genome shotgun (WGS) entry which is preliminary data.</text>
</comment>
<evidence type="ECO:0000256" key="3">
    <source>
        <dbReference type="ARBA" id="ARBA00022833"/>
    </source>
</evidence>
<dbReference type="SMART" id="SM00575">
    <property type="entry name" value="ZnF_PMZ"/>
    <property type="match status" value="1"/>
</dbReference>
<dbReference type="EMBL" id="PGOL01000907">
    <property type="protein sequence ID" value="PKI63080.1"/>
    <property type="molecule type" value="Genomic_DNA"/>
</dbReference>
<feature type="compositionally biased region" description="Basic residues" evidence="4">
    <location>
        <begin position="58"/>
        <end position="73"/>
    </location>
</feature>
<feature type="compositionally biased region" description="Acidic residues" evidence="4">
    <location>
        <begin position="24"/>
        <end position="34"/>
    </location>
</feature>
<evidence type="ECO:0000256" key="2">
    <source>
        <dbReference type="ARBA" id="ARBA00022771"/>
    </source>
</evidence>
<keyword evidence="1" id="KW-0479">Metal-binding</keyword>
<feature type="domain" description="Zinc finger PMZ-type" evidence="5">
    <location>
        <begin position="361"/>
        <end position="383"/>
    </location>
</feature>
<evidence type="ECO:0000256" key="1">
    <source>
        <dbReference type="ARBA" id="ARBA00022723"/>
    </source>
</evidence>
<evidence type="ECO:0000259" key="5">
    <source>
        <dbReference type="SMART" id="SM00575"/>
    </source>
</evidence>
<dbReference type="AlphaFoldDB" id="A0A2I0K4L0"/>
<keyword evidence="7" id="KW-1185">Reference proteome</keyword>
<keyword evidence="2" id="KW-0863">Zinc-finger</keyword>
<accession>A0A2I0K4L0</accession>
<dbReference type="Pfam" id="PF04434">
    <property type="entry name" value="SWIM"/>
    <property type="match status" value="1"/>
</dbReference>
<dbReference type="PANTHER" id="PTHR31973">
    <property type="entry name" value="POLYPROTEIN, PUTATIVE-RELATED"/>
    <property type="match status" value="1"/>
</dbReference>
<gene>
    <name evidence="6" type="ORF">CRG98_016531</name>
</gene>
<dbReference type="GO" id="GO:0008270">
    <property type="term" value="F:zinc ion binding"/>
    <property type="evidence" value="ECO:0007669"/>
    <property type="project" value="UniProtKB-KW"/>
</dbReference>